<keyword evidence="5" id="KW-0378">Hydrolase</keyword>
<evidence type="ECO:0000256" key="5">
    <source>
        <dbReference type="ARBA" id="ARBA00022801"/>
    </source>
</evidence>
<feature type="chain" id="PRO_5032594331" evidence="7">
    <location>
        <begin position="20"/>
        <end position="427"/>
    </location>
</feature>
<dbReference type="InterPro" id="IPR029058">
    <property type="entry name" value="AB_hydrolase_fold"/>
</dbReference>
<dbReference type="PROSITE" id="PS51257">
    <property type="entry name" value="PROKAR_LIPOPROTEIN"/>
    <property type="match status" value="1"/>
</dbReference>
<keyword evidence="3" id="KW-0645">Protease</keyword>
<dbReference type="InterPro" id="IPR001563">
    <property type="entry name" value="Peptidase_S10"/>
</dbReference>
<evidence type="ECO:0000256" key="2">
    <source>
        <dbReference type="ARBA" id="ARBA00022645"/>
    </source>
</evidence>
<protein>
    <submittedName>
        <fullName evidence="8">Uncharacterized protein</fullName>
    </submittedName>
</protein>
<dbReference type="GO" id="GO:0006508">
    <property type="term" value="P:proteolysis"/>
    <property type="evidence" value="ECO:0007669"/>
    <property type="project" value="UniProtKB-KW"/>
</dbReference>
<dbReference type="EMBL" id="CAJOBZ010000010">
    <property type="protein sequence ID" value="CAF4830128.1"/>
    <property type="molecule type" value="Genomic_DNA"/>
</dbReference>
<evidence type="ECO:0000256" key="6">
    <source>
        <dbReference type="ARBA" id="ARBA00023180"/>
    </source>
</evidence>
<dbReference type="SUPFAM" id="SSF53474">
    <property type="entry name" value="alpha/beta-Hydrolases"/>
    <property type="match status" value="1"/>
</dbReference>
<dbReference type="PRINTS" id="PR00724">
    <property type="entry name" value="CRBOXYPTASEC"/>
</dbReference>
<keyword evidence="4 7" id="KW-0732">Signal</keyword>
<keyword evidence="6" id="KW-0325">Glycoprotein</keyword>
<keyword evidence="2" id="KW-0121">Carboxypeptidase</keyword>
<comment type="caution">
    <text evidence="8">The sequence shown here is derived from an EMBL/GenBank/DDBJ whole genome shotgun (WGS) entry which is preliminary data.</text>
</comment>
<evidence type="ECO:0000313" key="8">
    <source>
        <dbReference type="EMBL" id="CAF4830128.1"/>
    </source>
</evidence>
<dbReference type="Gene3D" id="3.40.50.1820">
    <property type="entry name" value="alpha/beta hydrolase"/>
    <property type="match status" value="1"/>
</dbReference>
<sequence length="427" mass="48786">MKCIYILLVLLHGFVLAACEVPESNKYLEALRQRPWKSVHKYIEVRPGAFLFYWLYYADATRAGADQKPLIIWIQGGPGNAASGIGNFCELGPLKTDMSPRNYTWVNGRNILLIDHPVGAGFSYAVNTSLYVTSDREAVKDLLRFTKAFFKIHKEFRKTPTYVVGQSYGGKLTARLGYFLHTAIERKRIKINFKGIGIGGGWIDTSETSKQQPRFLFDMGLIDIKAFRTATKIAENISSLIKTRNYSKAGQLDYVMFDTIMDDASYGYDMINLENVNHYSYRLLLKKLDENMNTFVKPTLNVNQSINWQHLTYEVYFSLQNSFVEPGTKFLEILLNRTNLKVVVYNGNLDAVTPLCGATNWVHNLKWHGAKQFFDAKRVPIRGERSGFYKTYGKLSFWAVFGSGHWVPEDNPTAMEQILQFLTQNDS</sequence>
<name>A0A821QRT0_9NEOP</name>
<evidence type="ECO:0000256" key="7">
    <source>
        <dbReference type="SAM" id="SignalP"/>
    </source>
</evidence>
<organism evidence="8 9">
    <name type="scientific">Pieris macdunnoughi</name>
    <dbReference type="NCBI Taxonomy" id="345717"/>
    <lineage>
        <taxon>Eukaryota</taxon>
        <taxon>Metazoa</taxon>
        <taxon>Ecdysozoa</taxon>
        <taxon>Arthropoda</taxon>
        <taxon>Hexapoda</taxon>
        <taxon>Insecta</taxon>
        <taxon>Pterygota</taxon>
        <taxon>Neoptera</taxon>
        <taxon>Endopterygota</taxon>
        <taxon>Lepidoptera</taxon>
        <taxon>Glossata</taxon>
        <taxon>Ditrysia</taxon>
        <taxon>Papilionoidea</taxon>
        <taxon>Pieridae</taxon>
        <taxon>Pierinae</taxon>
        <taxon>Pieris</taxon>
    </lineage>
</organism>
<dbReference type="AlphaFoldDB" id="A0A821QRT0"/>
<dbReference type="GO" id="GO:0004185">
    <property type="term" value="F:serine-type carboxypeptidase activity"/>
    <property type="evidence" value="ECO:0007669"/>
    <property type="project" value="InterPro"/>
</dbReference>
<dbReference type="Proteomes" id="UP000663880">
    <property type="component" value="Unassembled WGS sequence"/>
</dbReference>
<feature type="signal peptide" evidence="7">
    <location>
        <begin position="1"/>
        <end position="19"/>
    </location>
</feature>
<evidence type="ECO:0000256" key="4">
    <source>
        <dbReference type="ARBA" id="ARBA00022729"/>
    </source>
</evidence>
<keyword evidence="9" id="KW-1185">Reference proteome</keyword>
<accession>A0A821QRT0</accession>
<gene>
    <name evidence="8" type="ORF">PMACD_LOCUS5210</name>
</gene>
<dbReference type="Pfam" id="PF00450">
    <property type="entry name" value="Peptidase_S10"/>
    <property type="match status" value="1"/>
</dbReference>
<dbReference type="PANTHER" id="PTHR11802:SF3">
    <property type="entry name" value="RETINOID-INDUCIBLE SERINE CARBOXYPEPTIDASE"/>
    <property type="match status" value="1"/>
</dbReference>
<evidence type="ECO:0000313" key="9">
    <source>
        <dbReference type="Proteomes" id="UP000663880"/>
    </source>
</evidence>
<reference evidence="8" key="1">
    <citation type="submission" date="2021-02" db="EMBL/GenBank/DDBJ databases">
        <authorList>
            <person name="Steward A R."/>
        </authorList>
    </citation>
    <scope>NUCLEOTIDE SEQUENCE</scope>
</reference>
<evidence type="ECO:0000256" key="1">
    <source>
        <dbReference type="ARBA" id="ARBA00009431"/>
    </source>
</evidence>
<proteinExistence type="inferred from homology"/>
<comment type="similarity">
    <text evidence="1">Belongs to the peptidase S10 family.</text>
</comment>
<dbReference type="PANTHER" id="PTHR11802">
    <property type="entry name" value="SERINE PROTEASE FAMILY S10 SERINE CARBOXYPEPTIDASE"/>
    <property type="match status" value="1"/>
</dbReference>
<evidence type="ECO:0000256" key="3">
    <source>
        <dbReference type="ARBA" id="ARBA00022670"/>
    </source>
</evidence>
<dbReference type="OrthoDB" id="443318at2759"/>